<dbReference type="InterPro" id="IPR056497">
    <property type="entry name" value="HEAT_DAAF5"/>
</dbReference>
<dbReference type="InterPro" id="IPR052623">
    <property type="entry name" value="DAAF5"/>
</dbReference>
<dbReference type="PANTHER" id="PTHR16216">
    <property type="entry name" value="DYNEIN ASSEMBLY FACTOR 5, AXONEMAL"/>
    <property type="match status" value="1"/>
</dbReference>
<feature type="domain" description="Dynein axonemal assembly factor 5 HEAT-repeat" evidence="2">
    <location>
        <begin position="599"/>
        <end position="793"/>
    </location>
</feature>
<evidence type="ECO:0000259" key="2">
    <source>
        <dbReference type="Pfam" id="PF24573"/>
    </source>
</evidence>
<feature type="domain" description="Dynein axonemal assembly factor 5 TPR repeats" evidence="3">
    <location>
        <begin position="33"/>
        <end position="272"/>
    </location>
</feature>
<keyword evidence="5" id="KW-1185">Reference proteome</keyword>
<accession>A0A8T0G4R5</accession>
<dbReference type="InterPro" id="IPR011989">
    <property type="entry name" value="ARM-like"/>
</dbReference>
<evidence type="ECO:0000256" key="1">
    <source>
        <dbReference type="SAM" id="MobiDB-lite"/>
    </source>
</evidence>
<dbReference type="Pfam" id="PF25757">
    <property type="entry name" value="TPR_DNAAF5"/>
    <property type="match status" value="1"/>
</dbReference>
<evidence type="ECO:0000259" key="3">
    <source>
        <dbReference type="Pfam" id="PF25757"/>
    </source>
</evidence>
<feature type="region of interest" description="Disordered" evidence="1">
    <location>
        <begin position="423"/>
        <end position="479"/>
    </location>
</feature>
<proteinExistence type="predicted"/>
<dbReference type="InterPro" id="IPR057978">
    <property type="entry name" value="TPR_DAAF5"/>
</dbReference>
<name>A0A8T0G4R5_CERPU</name>
<dbReference type="Pfam" id="PF24573">
    <property type="entry name" value="HEAT_DAAF5"/>
    <property type="match status" value="1"/>
</dbReference>
<comment type="caution">
    <text evidence="4">The sequence shown here is derived from an EMBL/GenBank/DDBJ whole genome shotgun (WGS) entry which is preliminary data.</text>
</comment>
<reference evidence="4" key="1">
    <citation type="submission" date="2020-06" db="EMBL/GenBank/DDBJ databases">
        <title>WGS assembly of Ceratodon purpureus strain R40.</title>
        <authorList>
            <person name="Carey S.B."/>
            <person name="Jenkins J."/>
            <person name="Shu S."/>
            <person name="Lovell J.T."/>
            <person name="Sreedasyam A."/>
            <person name="Maumus F."/>
            <person name="Tiley G.P."/>
            <person name="Fernandez-Pozo N."/>
            <person name="Barry K."/>
            <person name="Chen C."/>
            <person name="Wang M."/>
            <person name="Lipzen A."/>
            <person name="Daum C."/>
            <person name="Saski C.A."/>
            <person name="Payton A.C."/>
            <person name="Mcbreen J.C."/>
            <person name="Conrad R.E."/>
            <person name="Kollar L.M."/>
            <person name="Olsson S."/>
            <person name="Huttunen S."/>
            <person name="Landis J.B."/>
            <person name="Wickett N.J."/>
            <person name="Johnson M.G."/>
            <person name="Rensing S.A."/>
            <person name="Grimwood J."/>
            <person name="Schmutz J."/>
            <person name="Mcdaniel S.F."/>
        </authorList>
    </citation>
    <scope>NUCLEOTIDE SEQUENCE</scope>
    <source>
        <strain evidence="4">R40</strain>
    </source>
</reference>
<evidence type="ECO:0000313" key="4">
    <source>
        <dbReference type="EMBL" id="KAG0553895.1"/>
    </source>
</evidence>
<dbReference type="Proteomes" id="UP000822688">
    <property type="component" value="Chromosome 12"/>
</dbReference>
<dbReference type="EMBL" id="CM026433">
    <property type="protein sequence ID" value="KAG0553895.1"/>
    <property type="molecule type" value="Genomic_DNA"/>
</dbReference>
<feature type="compositionally biased region" description="Polar residues" evidence="1">
    <location>
        <begin position="399"/>
        <end position="410"/>
    </location>
</feature>
<sequence>MAELTDELGYPREITKQEVVSAFLQTIQRPLNCLSAEEQQSRRNAIERLHVCLLKDDGAGSLPPMDVLQAAWDEVILEKVLRCVSDPTEKCRELAINLIREVAQSLTEVDHTLKETVKVMAERMGQEEVLESSEEIRLQLYSLLIDALLPECELPTLQTIVDPLHRIVAVTLFDHFHEVQKRACSVIVTMANRDPEVFGNKTGIFLKALVPCLSHSHSRVRIAVFQAIDAMMQCGLTKGLVAQQLGPGTKSLAFDHTAAVRELYFASVANWLNYKLRAMSGEEIHQAVLSGKIPRFHLPELLPLLLLGVTDDCLDIATSTYEKLEGIGEIYKKFIDHLDTRVRQGPGGKRYNTAEEDAKIMEKVMEEDRKCQERYEREMREKQQEEQRRSQTDNDTRKPTLSSSTSQEISLYQSLRSQTGWMEKEMAEGSTSAEEIGDTDLQLSNDCREPDNEALDSDSDQPHISPHTLSVDTEETTKNEGCVSVLPVEESQPRPENKVLESTVLSDAQLGINAPGTRIEAVDSKGEHSTEGGASGASGLHILTNQELKGNEGGITESTVSPSPKEDQKKGTSEITDEGAVKKLDSGDAGEETLQLPKPYQGRPSAGCRLMVEAFLRPMIEPVLKELKQWTTPTRLCAARMLHTLMVLAEVLAKDNLDILVPAFFSAVGDDDVKVAKRVVATIHIVGFYVPPRKWLALVLKPLGNTKTSQAQRANALVVTAAFLYGTPRKAIEEKHVVKICDKLYEKEVCCSDHSAVQNQLLSVVTNLIQVAGALCKTSSFKIFILLLQLQSVEGDAELQKRSGQVLEDLAQALGMESSRDLYVQHVQSMLDIVTAGHTGCSPSLPEKRVFQTFMRNANETVGPHLESLMPLFSVCLQDDQDPALRISFLQLLDELFEKQELESSWAPLAPDVIGKLLIPCGVWRASKTEASVRYGAMVALGTFLRRGLCSQEHMQEIMQMPEGLLPVVTTCIDEDFFLDVRRATTHVMYQIFRVSGPILSDEDRTKLIKVLMKRMDDSSNLIRRAILPAVAMFFTTMPTTFSDSEVRDFLSFLVVHMNDEHPHIQEGVCKVMEACAVKKPEILEEVLCSVRDHQRSPQHIDRVLAVVAQHTHKSA</sequence>
<dbReference type="InterPro" id="IPR016024">
    <property type="entry name" value="ARM-type_fold"/>
</dbReference>
<evidence type="ECO:0000313" key="5">
    <source>
        <dbReference type="Proteomes" id="UP000822688"/>
    </source>
</evidence>
<organism evidence="4 5">
    <name type="scientific">Ceratodon purpureus</name>
    <name type="common">Fire moss</name>
    <name type="synonym">Dicranum purpureum</name>
    <dbReference type="NCBI Taxonomy" id="3225"/>
    <lineage>
        <taxon>Eukaryota</taxon>
        <taxon>Viridiplantae</taxon>
        <taxon>Streptophyta</taxon>
        <taxon>Embryophyta</taxon>
        <taxon>Bryophyta</taxon>
        <taxon>Bryophytina</taxon>
        <taxon>Bryopsida</taxon>
        <taxon>Dicranidae</taxon>
        <taxon>Pseudoditrichales</taxon>
        <taxon>Ditrichaceae</taxon>
        <taxon>Ceratodon</taxon>
    </lineage>
</organism>
<dbReference type="AlphaFoldDB" id="A0A8T0G4R5"/>
<feature type="region of interest" description="Disordered" evidence="1">
    <location>
        <begin position="550"/>
        <end position="601"/>
    </location>
</feature>
<feature type="region of interest" description="Disordered" evidence="1">
    <location>
        <begin position="376"/>
        <end position="410"/>
    </location>
</feature>
<dbReference type="SUPFAM" id="SSF48371">
    <property type="entry name" value="ARM repeat"/>
    <property type="match status" value="1"/>
</dbReference>
<gene>
    <name evidence="4" type="ORF">KC19_12G047500</name>
</gene>
<dbReference type="Gene3D" id="1.25.10.10">
    <property type="entry name" value="Leucine-rich Repeat Variant"/>
    <property type="match status" value="3"/>
</dbReference>
<protein>
    <submittedName>
        <fullName evidence="4">Uncharacterized protein</fullName>
    </submittedName>
</protein>
<feature type="compositionally biased region" description="Basic and acidic residues" evidence="1">
    <location>
        <begin position="376"/>
        <end position="398"/>
    </location>
</feature>
<dbReference type="PANTHER" id="PTHR16216:SF2">
    <property type="entry name" value="DYNEIN AXONEMAL ASSEMBLY FACTOR 5"/>
    <property type="match status" value="1"/>
</dbReference>